<dbReference type="EMBL" id="UYRT01014648">
    <property type="protein sequence ID" value="VDK54223.1"/>
    <property type="molecule type" value="Genomic_DNA"/>
</dbReference>
<evidence type="ECO:0000313" key="3">
    <source>
        <dbReference type="WBParaSite" id="GPUH_0000632301-mRNA-1"/>
    </source>
</evidence>
<organism evidence="3">
    <name type="scientific">Gongylonema pulchrum</name>
    <dbReference type="NCBI Taxonomy" id="637853"/>
    <lineage>
        <taxon>Eukaryota</taxon>
        <taxon>Metazoa</taxon>
        <taxon>Ecdysozoa</taxon>
        <taxon>Nematoda</taxon>
        <taxon>Chromadorea</taxon>
        <taxon>Rhabditida</taxon>
        <taxon>Spirurina</taxon>
        <taxon>Spiruromorpha</taxon>
        <taxon>Spiruroidea</taxon>
        <taxon>Gongylonematidae</taxon>
        <taxon>Gongylonema</taxon>
    </lineage>
</organism>
<keyword evidence="2" id="KW-1185">Reference proteome</keyword>
<evidence type="ECO:0000313" key="2">
    <source>
        <dbReference type="Proteomes" id="UP000271098"/>
    </source>
</evidence>
<sequence length="182" mass="20619">MGSQHFFVSGHIAVEDAYRGTGIQAARAGSSASELLEQTFSLKITLKECDLILLEMPESKNSLALVAHTTAVLNMNDAHRLLSANLEIQVNCRFLFLFEYPDVIEVKQLEARQDLLDPRFSPVLFTVHNFLGCFITEFLFQLMRKHFQYFCYSSQCCGNSIKNTGIYWCIKDLQTVYSGTAL</sequence>
<name>A0A183DC73_9BILA</name>
<reference evidence="1 2" key="2">
    <citation type="submission" date="2018-11" db="EMBL/GenBank/DDBJ databases">
        <authorList>
            <consortium name="Pathogen Informatics"/>
        </authorList>
    </citation>
    <scope>NUCLEOTIDE SEQUENCE [LARGE SCALE GENOMIC DNA]</scope>
</reference>
<gene>
    <name evidence="1" type="ORF">GPUH_LOCUS6313</name>
</gene>
<dbReference type="OrthoDB" id="5868496at2759"/>
<evidence type="ECO:0000313" key="1">
    <source>
        <dbReference type="EMBL" id="VDK54223.1"/>
    </source>
</evidence>
<protein>
    <submittedName>
        <fullName evidence="3">Protein-tyrosine-phosphatase</fullName>
    </submittedName>
</protein>
<dbReference type="WBParaSite" id="GPUH_0000632301-mRNA-1">
    <property type="protein sequence ID" value="GPUH_0000632301-mRNA-1"/>
    <property type="gene ID" value="GPUH_0000632301"/>
</dbReference>
<dbReference type="Proteomes" id="UP000271098">
    <property type="component" value="Unassembled WGS sequence"/>
</dbReference>
<dbReference type="AlphaFoldDB" id="A0A183DC73"/>
<reference evidence="3" key="1">
    <citation type="submission" date="2016-06" db="UniProtKB">
        <authorList>
            <consortium name="WormBaseParasite"/>
        </authorList>
    </citation>
    <scope>IDENTIFICATION</scope>
</reference>
<accession>A0A183DC73</accession>
<proteinExistence type="predicted"/>